<keyword evidence="2 7" id="KW-0548">Nucleotidyltransferase</keyword>
<feature type="domain" description="Glutamate-ammonia ligase adenylyltransferase repeated" evidence="8">
    <location>
        <begin position="46"/>
        <end position="289"/>
    </location>
</feature>
<evidence type="ECO:0000259" key="8">
    <source>
        <dbReference type="Pfam" id="PF03710"/>
    </source>
</evidence>
<evidence type="ECO:0000256" key="3">
    <source>
        <dbReference type="ARBA" id="ARBA00022741"/>
    </source>
</evidence>
<dbReference type="NCBIfam" id="NF008292">
    <property type="entry name" value="PRK11072.1"/>
    <property type="match status" value="1"/>
</dbReference>
<comment type="catalytic activity">
    <reaction evidence="7">
        <text>[glutamine synthetase]-O(4)-(5'-adenylyl)-L-tyrosine + phosphate = [glutamine synthetase]-L-tyrosine + ADP</text>
        <dbReference type="Rhea" id="RHEA:43716"/>
        <dbReference type="Rhea" id="RHEA-COMP:10660"/>
        <dbReference type="Rhea" id="RHEA-COMP:10661"/>
        <dbReference type="ChEBI" id="CHEBI:43474"/>
        <dbReference type="ChEBI" id="CHEBI:46858"/>
        <dbReference type="ChEBI" id="CHEBI:83624"/>
        <dbReference type="ChEBI" id="CHEBI:456216"/>
        <dbReference type="EC" id="2.7.7.89"/>
    </reaction>
</comment>
<dbReference type="RefSeq" id="WP_163495098.1">
    <property type="nucleotide sequence ID" value="NZ_CP048711.1"/>
</dbReference>
<keyword evidence="11" id="KW-1185">Reference proteome</keyword>
<dbReference type="Gene3D" id="1.20.120.1510">
    <property type="match status" value="1"/>
</dbReference>
<dbReference type="GO" id="GO:0008882">
    <property type="term" value="F:[glutamate-ammonia-ligase] adenylyltransferase activity"/>
    <property type="evidence" value="ECO:0007669"/>
    <property type="project" value="UniProtKB-UniRule"/>
</dbReference>
<dbReference type="InterPro" id="IPR023057">
    <property type="entry name" value="GlnE"/>
</dbReference>
<dbReference type="GO" id="GO:0047388">
    <property type="term" value="F:[glutamine synthetase]-adenylyl-L-tyrosine phosphorylase activity"/>
    <property type="evidence" value="ECO:0007669"/>
    <property type="project" value="UniProtKB-EC"/>
</dbReference>
<dbReference type="Gene3D" id="1.20.120.330">
    <property type="entry name" value="Nucleotidyltransferases domain 2"/>
    <property type="match status" value="2"/>
</dbReference>
<feature type="region of interest" description="Adenylyl transferase" evidence="7">
    <location>
        <begin position="464"/>
        <end position="968"/>
    </location>
</feature>
<feature type="domain" description="PII-uridylyltransferase/Glutamine-synthetase adenylyltransferase" evidence="9">
    <location>
        <begin position="832"/>
        <end position="926"/>
    </location>
</feature>
<keyword evidence="4 7" id="KW-0067">ATP-binding</keyword>
<dbReference type="InterPro" id="IPR005190">
    <property type="entry name" value="GlnE_rpt_dom"/>
</dbReference>
<dbReference type="SUPFAM" id="SSF81593">
    <property type="entry name" value="Nucleotidyltransferase substrate binding subunit/domain"/>
    <property type="match status" value="2"/>
</dbReference>
<comment type="function">
    <text evidence="7">Involved in the regulation of glutamine synthetase GlnA, a key enzyme in the process to assimilate ammonia. When cellular nitrogen levels are high, the C-terminal adenylyl transferase (AT) inactivates GlnA by covalent transfer of an adenylyl group from ATP to specific tyrosine residue of GlnA, thus reducing its activity. Conversely, when nitrogen levels are low, the N-terminal adenylyl removase (AR) activates GlnA by removing the adenylyl group by phosphorolysis, increasing its activity. The regulatory region of GlnE binds the signal transduction protein PII (GlnB) which indicates the nitrogen status of the cell.</text>
</comment>
<dbReference type="AlphaFoldDB" id="A0A6C0U2L6"/>
<feature type="domain" description="Glutamate-ammonia ligase adenylyltransferase repeated" evidence="8">
    <location>
        <begin position="561"/>
        <end position="806"/>
    </location>
</feature>
<dbReference type="GO" id="GO:0005524">
    <property type="term" value="F:ATP binding"/>
    <property type="evidence" value="ECO:0007669"/>
    <property type="project" value="UniProtKB-UniRule"/>
</dbReference>
<sequence length="968" mass="107710">MIDTDDLPPALAEAAATAWRYILDHPDQAALDALQNQLHREPAVCRQLPRLLACSPFIAGLLRRQPQLLTELIASGLLQRSLAETELRSQLARLLAEPLAELGPTLRRFRQYQMLRIIWRDFSRLADTLETVRDTSLLAEACIELAQSQLQTQLEARFGVPRGRHSGAAQQLIVVAMGKLGARELNVSSDIDLIFAFPEAGVTDGERSISNSEFFIKLGQGLITALDQVTVEGFVFRVDMRLRPYGESGALALNFSAIEEYYQDQGRDWERYAMIKARPITGDPARGAELTATLRPFVFRRYVDFGVIDSLRGMKQMINGEVRRRGLQNDVKLGHGGIREVEFIAQCFQLIRGGRDLGLQQRELLQVLQECAALGCLPEATVAELRRAYLFLRDSEHAIQGYADQQSQALPSEPLQQAALAEVMGLPDWDGYLAELDGHRQRVAAHFRDLIAAPEELDDTPQELALWGEDLDQEALSRLGFQDPAASLEQLQALQQSPRVATLQAEGRERLQQFMPRLLSGCAEAGDPDRTLRRILPLVTAVLRRSAYLAMLLENPPALGELVLLCDASPWIAEQLARHPVLLDELLDRASLYTAPDKALLAAELRQQVARLPPGDLEVQMDALRYFKASHVLRVAASELVGRLPLMQVSDKLTWIAEVILEQVLAVAWTDLTGRFGEPERDSDGYGFAIFAYGKLGGIELSYSSDLDLVFVYDAAAQGVTDGARSIDNVKFYTRLGQRVIHILESRMALGLLYEVDMRLRPSGASGLLVSSLSGFASYQRETAWTWEHQALVRARLVAGDVAVGAGVDALRRDILCRTRDEAALAAEVVAMRRRMREQLLPASARADAEFDLKQSPGGIVDIEFMVQYAVLAWSHRVPELTRWSDNIRILETLAREGLFEQHESQALIDAYLAFRSAAHQLALQQRPGTVPPGEYRESRAAVSALWQRFFAAYDDSNPQAGETGVEK</sequence>
<keyword evidence="5 7" id="KW-0460">Magnesium</keyword>
<dbReference type="GO" id="GO:0000820">
    <property type="term" value="P:regulation of glutamine family amino acid metabolic process"/>
    <property type="evidence" value="ECO:0007669"/>
    <property type="project" value="UniProtKB-UniRule"/>
</dbReference>
<dbReference type="EC" id="2.7.7.89" evidence="7"/>
<dbReference type="FunFam" id="1.20.120.330:FF:000005">
    <property type="entry name" value="Bifunctional glutamine synthetase adenylyltransferase/adenylyl-removing enzyme"/>
    <property type="match status" value="1"/>
</dbReference>
<dbReference type="CDD" id="cd05401">
    <property type="entry name" value="NT_GlnE_GlnD_like"/>
    <property type="match status" value="2"/>
</dbReference>
<dbReference type="Pfam" id="PF03710">
    <property type="entry name" value="GlnE"/>
    <property type="match status" value="2"/>
</dbReference>
<reference evidence="10 11" key="1">
    <citation type="submission" date="2020-02" db="EMBL/GenBank/DDBJ databases">
        <title>Genome sequencing for Kineobactrum sp. M2.</title>
        <authorList>
            <person name="Park S.-J."/>
        </authorList>
    </citation>
    <scope>NUCLEOTIDE SEQUENCE [LARGE SCALE GENOMIC DNA]</scope>
    <source>
        <strain evidence="10 11">M2</strain>
    </source>
</reference>
<keyword evidence="10" id="KW-0436">Ligase</keyword>
<comment type="similarity">
    <text evidence="7">Belongs to the GlnE family.</text>
</comment>
<dbReference type="SUPFAM" id="SSF81301">
    <property type="entry name" value="Nucleotidyltransferase"/>
    <property type="match status" value="2"/>
</dbReference>
<keyword evidence="6 7" id="KW-0511">Multifunctional enzyme</keyword>
<evidence type="ECO:0000256" key="7">
    <source>
        <dbReference type="HAMAP-Rule" id="MF_00802"/>
    </source>
</evidence>
<comment type="cofactor">
    <cofactor evidence="7">
        <name>Mg(2+)</name>
        <dbReference type="ChEBI" id="CHEBI:18420"/>
    </cofactor>
</comment>
<dbReference type="Gene3D" id="3.30.460.10">
    <property type="entry name" value="Beta Polymerase, domain 2"/>
    <property type="match status" value="2"/>
</dbReference>
<evidence type="ECO:0000256" key="2">
    <source>
        <dbReference type="ARBA" id="ARBA00022695"/>
    </source>
</evidence>
<dbReference type="GO" id="GO:0000287">
    <property type="term" value="F:magnesium ion binding"/>
    <property type="evidence" value="ECO:0007669"/>
    <property type="project" value="UniProtKB-UniRule"/>
</dbReference>
<evidence type="ECO:0000259" key="9">
    <source>
        <dbReference type="Pfam" id="PF08335"/>
    </source>
</evidence>
<evidence type="ECO:0000256" key="6">
    <source>
        <dbReference type="ARBA" id="ARBA00023268"/>
    </source>
</evidence>
<name>A0A6C0U2L6_9GAMM</name>
<dbReference type="GO" id="GO:0005829">
    <property type="term" value="C:cytosol"/>
    <property type="evidence" value="ECO:0007669"/>
    <property type="project" value="TreeGrafter"/>
</dbReference>
<evidence type="ECO:0000313" key="10">
    <source>
        <dbReference type="EMBL" id="QIB65699.1"/>
    </source>
</evidence>
<dbReference type="PANTHER" id="PTHR30621:SF0">
    <property type="entry name" value="BIFUNCTIONAL GLUTAMINE SYNTHETASE ADENYLYLTRANSFERASE_ADENYLYL-REMOVING ENZYME"/>
    <property type="match status" value="1"/>
</dbReference>
<accession>A0A6C0U2L6</accession>
<dbReference type="Pfam" id="PF08335">
    <property type="entry name" value="GlnD_UR_UTase"/>
    <property type="match status" value="2"/>
</dbReference>
<dbReference type="PANTHER" id="PTHR30621">
    <property type="entry name" value="GLUTAMINE SYNTHETASE ADENYLYLTRANSFERASE"/>
    <property type="match status" value="1"/>
</dbReference>
<evidence type="ECO:0000256" key="1">
    <source>
        <dbReference type="ARBA" id="ARBA00022679"/>
    </source>
</evidence>
<feature type="region of interest" description="Adenylyl removase" evidence="7">
    <location>
        <begin position="1"/>
        <end position="456"/>
    </location>
</feature>
<evidence type="ECO:0000313" key="11">
    <source>
        <dbReference type="Proteomes" id="UP000477680"/>
    </source>
</evidence>
<dbReference type="KEGG" id="kim:G3T16_10015"/>
<organism evidence="10 11">
    <name type="scientific">Kineobactrum salinum</name>
    <dbReference type="NCBI Taxonomy" id="2708301"/>
    <lineage>
        <taxon>Bacteria</taxon>
        <taxon>Pseudomonadati</taxon>
        <taxon>Pseudomonadota</taxon>
        <taxon>Gammaproteobacteria</taxon>
        <taxon>Cellvibrionales</taxon>
        <taxon>Halieaceae</taxon>
        <taxon>Kineobactrum</taxon>
    </lineage>
</organism>
<comment type="catalytic activity">
    <reaction evidence="7">
        <text>[glutamine synthetase]-L-tyrosine + ATP = [glutamine synthetase]-O(4)-(5'-adenylyl)-L-tyrosine + diphosphate</text>
        <dbReference type="Rhea" id="RHEA:18589"/>
        <dbReference type="Rhea" id="RHEA-COMP:10660"/>
        <dbReference type="Rhea" id="RHEA-COMP:10661"/>
        <dbReference type="ChEBI" id="CHEBI:30616"/>
        <dbReference type="ChEBI" id="CHEBI:33019"/>
        <dbReference type="ChEBI" id="CHEBI:46858"/>
        <dbReference type="ChEBI" id="CHEBI:83624"/>
        <dbReference type="EC" id="2.7.7.42"/>
    </reaction>
</comment>
<dbReference type="HAMAP" id="MF_00802">
    <property type="entry name" value="GlnE"/>
    <property type="match status" value="1"/>
</dbReference>
<dbReference type="EMBL" id="CP048711">
    <property type="protein sequence ID" value="QIB65699.1"/>
    <property type="molecule type" value="Genomic_DNA"/>
</dbReference>
<proteinExistence type="inferred from homology"/>
<dbReference type="Proteomes" id="UP000477680">
    <property type="component" value="Chromosome"/>
</dbReference>
<keyword evidence="3 7" id="KW-0547">Nucleotide-binding</keyword>
<dbReference type="InterPro" id="IPR013546">
    <property type="entry name" value="PII_UdlTrfase/GS_AdlTrfase"/>
</dbReference>
<evidence type="ECO:0000256" key="5">
    <source>
        <dbReference type="ARBA" id="ARBA00022842"/>
    </source>
</evidence>
<dbReference type="GO" id="GO:0016874">
    <property type="term" value="F:ligase activity"/>
    <property type="evidence" value="ECO:0007669"/>
    <property type="project" value="UniProtKB-KW"/>
</dbReference>
<evidence type="ECO:0000256" key="4">
    <source>
        <dbReference type="ARBA" id="ARBA00022840"/>
    </source>
</evidence>
<protein>
    <recommendedName>
        <fullName evidence="7">Bifunctional glutamine synthetase adenylyltransferase/adenylyl-removing enzyme</fullName>
    </recommendedName>
    <alternativeName>
        <fullName evidence="7">ATP:glutamine synthetase adenylyltransferase</fullName>
    </alternativeName>
    <alternativeName>
        <fullName evidence="7">ATase</fullName>
    </alternativeName>
    <domain>
        <recommendedName>
            <fullName evidence="7">Glutamine synthetase adenylyl-L-tyrosine phosphorylase</fullName>
            <ecNumber evidence="7">2.7.7.89</ecNumber>
        </recommendedName>
        <alternativeName>
            <fullName evidence="7">Adenylyl removase</fullName>
            <shortName evidence="7">AR</shortName>
            <shortName evidence="7">AT-N</shortName>
        </alternativeName>
    </domain>
    <domain>
        <recommendedName>
            <fullName evidence="7">Glutamine synthetase adenylyl transferase</fullName>
            <ecNumber evidence="7">2.7.7.42</ecNumber>
        </recommendedName>
        <alternativeName>
            <fullName evidence="7">Adenylyl transferase</fullName>
            <shortName evidence="7">AT</shortName>
            <shortName evidence="7">AT-C</shortName>
        </alternativeName>
    </domain>
</protein>
<dbReference type="EC" id="2.7.7.42" evidence="7"/>
<dbReference type="InterPro" id="IPR043519">
    <property type="entry name" value="NT_sf"/>
</dbReference>
<feature type="domain" description="PII-uridylyltransferase/Glutamine-synthetase adenylyltransferase" evidence="9">
    <location>
        <begin position="313"/>
        <end position="451"/>
    </location>
</feature>
<keyword evidence="1 7" id="KW-0808">Transferase</keyword>
<dbReference type="FunFam" id="3.30.460.10:FF:000009">
    <property type="entry name" value="Bifunctional glutamine synthetase adenylyltransferase/adenylyl-removing enzyme"/>
    <property type="match status" value="2"/>
</dbReference>
<gene>
    <name evidence="7 10" type="primary">glnE</name>
    <name evidence="10" type="ORF">G3T16_10015</name>
</gene>